<dbReference type="PATRIC" id="fig|742725.3.peg.1535"/>
<keyword evidence="1" id="KW-1133">Transmembrane helix</keyword>
<dbReference type="GeneID" id="92815516"/>
<keyword evidence="1" id="KW-0812">Transmembrane</keyword>
<dbReference type="HOGENOM" id="CLU_1912632_0_0_10"/>
<name>G5H9Y3_9BACT</name>
<feature type="transmembrane region" description="Helical" evidence="1">
    <location>
        <begin position="15"/>
        <end position="33"/>
    </location>
</feature>
<sequence>MHKILLYAKVTARRFSNPVFFGLLGLSFLLWYITKLSYTYTTDITIPVRIDSTQYTVRCNVEGIGYQILMHKWTPRKNTVILSADNIAVNPSAVVPGSYDISTFALQNIISAKISDLKIKSVEAPVEVEQPKRPR</sequence>
<dbReference type="RefSeq" id="WP_009134254.1">
    <property type="nucleotide sequence ID" value="NZ_CP102250.1"/>
</dbReference>
<dbReference type="OrthoDB" id="1001319at2"/>
<keyword evidence="3" id="KW-1185">Reference proteome</keyword>
<evidence type="ECO:0000313" key="3">
    <source>
        <dbReference type="Proteomes" id="UP000006008"/>
    </source>
</evidence>
<dbReference type="Proteomes" id="UP000006008">
    <property type="component" value="Unassembled WGS sequence"/>
</dbReference>
<reference evidence="2 3" key="1">
    <citation type="submission" date="2011-08" db="EMBL/GenBank/DDBJ databases">
        <title>The Genome Sequence of Alistipes indistinctus YIT 12060.</title>
        <authorList>
            <consortium name="The Broad Institute Genome Sequencing Platform"/>
            <person name="Earl A."/>
            <person name="Ward D."/>
            <person name="Feldgarden M."/>
            <person name="Gevers D."/>
            <person name="Morotomi M."/>
            <person name="Young S.K."/>
            <person name="Zeng Q."/>
            <person name="Gargeya S."/>
            <person name="Fitzgerald M."/>
            <person name="Haas B."/>
            <person name="Abouelleil A."/>
            <person name="Alvarado L."/>
            <person name="Arachchi H.M."/>
            <person name="Berlin A."/>
            <person name="Brown A."/>
            <person name="Chapman S.B."/>
            <person name="Chen Z."/>
            <person name="Dunbar C."/>
            <person name="Freedman E."/>
            <person name="Gearin G."/>
            <person name="Gellesch M."/>
            <person name="Goldberg J."/>
            <person name="Griggs A."/>
            <person name="Gujja S."/>
            <person name="Heiman D."/>
            <person name="Howarth C."/>
            <person name="Larson L."/>
            <person name="Lui A."/>
            <person name="MacDonald P.J.P."/>
            <person name="Montmayeur A."/>
            <person name="Murphy C."/>
            <person name="Neiman D."/>
            <person name="Pearson M."/>
            <person name="Priest M."/>
            <person name="Roberts A."/>
            <person name="Saif S."/>
            <person name="Shea T."/>
            <person name="Shenoy N."/>
            <person name="Sisk P."/>
            <person name="Stolte C."/>
            <person name="Sykes S."/>
            <person name="Wortman J."/>
            <person name="Nusbaum C."/>
            <person name="Birren B."/>
        </authorList>
    </citation>
    <scope>NUCLEOTIDE SEQUENCE [LARGE SCALE GENOMIC DNA]</scope>
    <source>
        <strain evidence="2 3">YIT 12060</strain>
    </source>
</reference>
<keyword evidence="1" id="KW-0472">Membrane</keyword>
<dbReference type="STRING" id="742725.HMPREF9450_01448"/>
<organism evidence="2 3">
    <name type="scientific">Alistipes indistinctus YIT 12060</name>
    <dbReference type="NCBI Taxonomy" id="742725"/>
    <lineage>
        <taxon>Bacteria</taxon>
        <taxon>Pseudomonadati</taxon>
        <taxon>Bacteroidota</taxon>
        <taxon>Bacteroidia</taxon>
        <taxon>Bacteroidales</taxon>
        <taxon>Rikenellaceae</taxon>
        <taxon>Alistipes</taxon>
    </lineage>
</organism>
<comment type="caution">
    <text evidence="2">The sequence shown here is derived from an EMBL/GenBank/DDBJ whole genome shotgun (WGS) entry which is preliminary data.</text>
</comment>
<proteinExistence type="predicted"/>
<dbReference type="AlphaFoldDB" id="G5H9Y3"/>
<gene>
    <name evidence="2" type="ORF">HMPREF9450_01448</name>
</gene>
<dbReference type="EMBL" id="ADLD01000013">
    <property type="protein sequence ID" value="EHB91399.1"/>
    <property type="molecule type" value="Genomic_DNA"/>
</dbReference>
<evidence type="ECO:0000313" key="2">
    <source>
        <dbReference type="EMBL" id="EHB91399.1"/>
    </source>
</evidence>
<protein>
    <submittedName>
        <fullName evidence="2">Uncharacterized protein</fullName>
    </submittedName>
</protein>
<evidence type="ECO:0000256" key="1">
    <source>
        <dbReference type="SAM" id="Phobius"/>
    </source>
</evidence>
<accession>G5H9Y3</accession>